<feature type="site" description="Important for catalytic activity" evidence="5">
    <location>
        <position position="96"/>
    </location>
</feature>
<dbReference type="Gene3D" id="3.90.25.10">
    <property type="entry name" value="UDP-galactose 4-epimerase, domain 1"/>
    <property type="match status" value="1"/>
</dbReference>
<evidence type="ECO:0000313" key="7">
    <source>
        <dbReference type="EMBL" id="CCF99497.1"/>
    </source>
</evidence>
<dbReference type="PANTHER" id="PTHR43238">
    <property type="entry name" value="GDP-L-FUCOSE SYNTHASE"/>
    <property type="match status" value="1"/>
</dbReference>
<keyword evidence="2 5" id="KW-0521">NADP</keyword>
<feature type="binding site" evidence="5">
    <location>
        <position position="189"/>
    </location>
    <ligand>
        <name>substrate</name>
    </ligand>
</feature>
<reference evidence="7" key="2">
    <citation type="submission" date="2012-02" db="EMBL/GenBank/DDBJ databases">
        <authorList>
            <person name="Genoscope - CEA"/>
        </authorList>
    </citation>
    <scope>NUCLEOTIDE SEQUENCE</scope>
</reference>
<feature type="binding site" evidence="5">
    <location>
        <position position="256"/>
    </location>
    <ligand>
        <name>substrate</name>
    </ligand>
</feature>
<comment type="catalytic activity">
    <reaction evidence="5">
        <text>GDP-beta-L-fucose + NADP(+) = GDP-4-dehydro-alpha-D-rhamnose + NADPH + H(+)</text>
        <dbReference type="Rhea" id="RHEA:18885"/>
        <dbReference type="ChEBI" id="CHEBI:15378"/>
        <dbReference type="ChEBI" id="CHEBI:57273"/>
        <dbReference type="ChEBI" id="CHEBI:57783"/>
        <dbReference type="ChEBI" id="CHEBI:57964"/>
        <dbReference type="ChEBI" id="CHEBI:58349"/>
        <dbReference type="EC" id="1.1.1.271"/>
    </reaction>
</comment>
<comment type="pathway">
    <text evidence="5">Nucleotide-sugar biosynthesis; GDP-L-fucose biosynthesis via de novo pathway; GDP-L-fucose from GDP-alpha-D-mannose: step 2/2.</text>
</comment>
<dbReference type="Gene3D" id="3.40.50.720">
    <property type="entry name" value="NAD(P)-binding Rossmann-like Domain"/>
    <property type="match status" value="1"/>
</dbReference>
<feature type="domain" description="NAD-dependent epimerase/dehydratase" evidence="6">
    <location>
        <begin position="1"/>
        <end position="224"/>
    </location>
</feature>
<evidence type="ECO:0000256" key="4">
    <source>
        <dbReference type="ARBA" id="ARBA00023235"/>
    </source>
</evidence>
<keyword evidence="4 5" id="KW-0413">Isomerase</keyword>
<feature type="binding site" evidence="5">
    <location>
        <position position="196"/>
    </location>
    <ligand>
        <name>substrate</name>
    </ligand>
</feature>
<sequence>MVGSALWRLFTARGYFNLIGKDSNHLDLRDSNATELFISKEKPDVIINAAAKVGGILANDQYPYEFLMDNMLIQNNLIGLAHKYDIDKLIFFGSSCIYPKLAAQPLKEEYLLKGPLEETNQWFAIAKISGVKLVEALRKQFGRDYVVIMPTNLYGPGDNYDLKKSHVLPAMMRKFVTAKRNNLSSVELWGTGNPRREFLHVDDLAEACFHILLKKNEHSMINVGTGEDISIKELAEMIKKVTGFKGKLIWNTNKPDGTPRKLMEVSKIKNKGWKPKIDLLEGITSVYKMTSGLNWN</sequence>
<reference evidence="7" key="1">
    <citation type="journal article" date="2012" name="Environ. Microbiol.">
        <title>Genomic content of uncultured Bacteroidetes from contrasting oceanic provinces in the North Atlantic Ocean.</title>
        <authorList>
            <person name="Gomez-Pereira P.R."/>
            <person name="Schuler M."/>
            <person name="Fuchs B.M."/>
            <person name="Bennke C."/>
            <person name="Teeling H."/>
            <person name="Waldmann J."/>
            <person name="Richter M."/>
            <person name="Barbe V."/>
            <person name="Bataille E."/>
            <person name="Glockner F.O."/>
            <person name="Amann R."/>
        </authorList>
    </citation>
    <scope>NUCLEOTIDE SEQUENCE</scope>
</reference>
<name>H6REN6_9BACT</name>
<evidence type="ECO:0000256" key="3">
    <source>
        <dbReference type="ARBA" id="ARBA00023002"/>
    </source>
</evidence>
<dbReference type="InterPro" id="IPR001509">
    <property type="entry name" value="Epimerase_deHydtase"/>
</dbReference>
<keyword evidence="3 5" id="KW-0560">Oxidoreductase</keyword>
<dbReference type="GO" id="GO:0070401">
    <property type="term" value="F:NADP+ binding"/>
    <property type="evidence" value="ECO:0007669"/>
    <property type="project" value="UniProtKB-UniRule"/>
</dbReference>
<dbReference type="GO" id="GO:0016853">
    <property type="term" value="F:isomerase activity"/>
    <property type="evidence" value="ECO:0007669"/>
    <property type="project" value="UniProtKB-KW"/>
</dbReference>
<keyword evidence="5" id="KW-0511">Multifunctional enzyme</keyword>
<protein>
    <recommendedName>
        <fullName evidence="5">GDP-L-fucose synthase</fullName>
        <ecNumber evidence="5">1.1.1.271</ecNumber>
    </recommendedName>
    <alternativeName>
        <fullName evidence="5">GDP-4-keto-6-deoxy-D-mannose-3,5-epimerase-4-reductase</fullName>
    </alternativeName>
</protein>
<evidence type="ECO:0000259" key="6">
    <source>
        <dbReference type="Pfam" id="PF01370"/>
    </source>
</evidence>
<feature type="active site" description="Proton donor/acceptor" evidence="5">
    <location>
        <position position="123"/>
    </location>
</feature>
<feature type="binding site" evidence="5">
    <location>
        <begin position="150"/>
        <end position="153"/>
    </location>
    <ligand>
        <name>NADP(+)</name>
        <dbReference type="ChEBI" id="CHEBI:58349"/>
    </ligand>
</feature>
<dbReference type="EC" id="1.1.1.271" evidence="5"/>
<dbReference type="InterPro" id="IPR036291">
    <property type="entry name" value="NAD(P)-bd_dom_sf"/>
</dbReference>
<feature type="site" description="Important for catalytic activity" evidence="5">
    <location>
        <position position="94"/>
    </location>
</feature>
<feature type="binding site" evidence="5">
    <location>
        <position position="174"/>
    </location>
    <ligand>
        <name>substrate</name>
    </ligand>
</feature>
<dbReference type="SUPFAM" id="SSF51735">
    <property type="entry name" value="NAD(P)-binding Rossmann-fold domains"/>
    <property type="match status" value="1"/>
</dbReference>
<feature type="binding site" evidence="5">
    <location>
        <position position="127"/>
    </location>
    <ligand>
        <name>NADP(+)</name>
        <dbReference type="ChEBI" id="CHEBI:58349"/>
    </ligand>
</feature>
<evidence type="ECO:0000256" key="1">
    <source>
        <dbReference type="ARBA" id="ARBA00005959"/>
    </source>
</evidence>
<proteinExistence type="inferred from homology"/>
<comment type="similarity">
    <text evidence="1 5">Belongs to the NAD(P)-dependent epimerase/dehydratase family. Fucose synthase subfamily.</text>
</comment>
<feature type="binding site" evidence="5">
    <location>
        <position position="166"/>
    </location>
    <ligand>
        <name>NADP(+)</name>
        <dbReference type="ChEBI" id="CHEBI:58349"/>
    </ligand>
</feature>
<dbReference type="PANTHER" id="PTHR43238:SF1">
    <property type="entry name" value="GDP-L-FUCOSE SYNTHASE"/>
    <property type="match status" value="1"/>
</dbReference>
<dbReference type="HAMAP" id="MF_00956">
    <property type="entry name" value="GDP_fucose_synth"/>
    <property type="match status" value="1"/>
</dbReference>
<evidence type="ECO:0000256" key="5">
    <source>
        <dbReference type="HAMAP-Rule" id="MF_00956"/>
    </source>
</evidence>
<dbReference type="GO" id="GO:0050577">
    <property type="term" value="F:GDP-L-fucose synthase activity"/>
    <property type="evidence" value="ECO:0007669"/>
    <property type="project" value="UniProtKB-UniRule"/>
</dbReference>
<accession>H6REN6</accession>
<dbReference type="AlphaFoldDB" id="H6REN6"/>
<dbReference type="EMBL" id="FO117581">
    <property type="protein sequence ID" value="CCF99497.1"/>
    <property type="molecule type" value="Genomic_DNA"/>
</dbReference>
<dbReference type="GO" id="GO:0042351">
    <property type="term" value="P:'de novo' GDP-L-fucose biosynthetic process"/>
    <property type="evidence" value="ECO:0007669"/>
    <property type="project" value="UniProtKB-UniRule"/>
</dbReference>
<gene>
    <name evidence="7" type="primary">wcaG</name>
    <name evidence="5" type="synonym">fcl</name>
    <name evidence="7" type="ORF">VIS_S18BIA10015</name>
</gene>
<dbReference type="InterPro" id="IPR028614">
    <property type="entry name" value="GDP_fucose/colitose_synth"/>
</dbReference>
<evidence type="ECO:0000256" key="2">
    <source>
        <dbReference type="ARBA" id="ARBA00022857"/>
    </source>
</evidence>
<dbReference type="CDD" id="cd05239">
    <property type="entry name" value="GDP_FS_SDR_e"/>
    <property type="match status" value="1"/>
</dbReference>
<organism evidence="7">
    <name type="scientific">uncultured Flavobacteriia bacterium</name>
    <dbReference type="NCBI Taxonomy" id="212695"/>
    <lineage>
        <taxon>Bacteria</taxon>
        <taxon>Pseudomonadati</taxon>
        <taxon>Bacteroidota</taxon>
        <taxon>Flavobacteriia</taxon>
        <taxon>environmental samples</taxon>
    </lineage>
</organism>
<dbReference type="Pfam" id="PF01370">
    <property type="entry name" value="Epimerase"/>
    <property type="match status" value="1"/>
</dbReference>
<comment type="caution">
    <text evidence="5">Lacks conserved residue(s) required for the propagation of feature annotation.</text>
</comment>
<comment type="function">
    <text evidence="5">Catalyzes the two-step NADP-dependent conversion of GDP-4-dehydro-6-deoxy-D-mannose to GDP-fucose, involving an epimerase and a reductase reaction.</text>
</comment>
<dbReference type="UniPathway" id="UPA00128">
    <property type="reaction ID" value="UER00191"/>
</dbReference>